<evidence type="ECO:0000259" key="3">
    <source>
        <dbReference type="PROSITE" id="PS51186"/>
    </source>
</evidence>
<dbReference type="PANTHER" id="PTHR43877">
    <property type="entry name" value="AMINOALKYLPHOSPHONATE N-ACETYLTRANSFERASE-RELATED-RELATED"/>
    <property type="match status" value="1"/>
</dbReference>
<dbReference type="RefSeq" id="WP_343906503.1">
    <property type="nucleotide sequence ID" value="NZ_BAAAIS010000006.1"/>
</dbReference>
<evidence type="ECO:0000313" key="4">
    <source>
        <dbReference type="EMBL" id="MFD1836642.1"/>
    </source>
</evidence>
<dbReference type="InterPro" id="IPR050832">
    <property type="entry name" value="Bact_Acetyltransf"/>
</dbReference>
<name>A0ABW4Q2D9_9MICO</name>
<dbReference type="Pfam" id="PF13508">
    <property type="entry name" value="Acetyltransf_7"/>
    <property type="match status" value="1"/>
</dbReference>
<dbReference type="EC" id="2.3.-.-" evidence="4"/>
<sequence>MTGTATSLSLRPAGPQDVPRIVEIVEAAYRGEGGWTTESSLVGGARTHAGEVQALLGDPDVDLVVAAPGEDPSAPVLGCCYTSRDGDRAEFGLFAVDPAAQSGGIGRALLEEQVRRCAERGVCVLEIHVLQSRPELHAWYERHGFVPTGQTIPFAGRDEDLKVPGLGMDVMERDLTAS</sequence>
<keyword evidence="5" id="KW-1185">Reference proteome</keyword>
<dbReference type="Gene3D" id="3.40.630.30">
    <property type="match status" value="1"/>
</dbReference>
<evidence type="ECO:0000256" key="1">
    <source>
        <dbReference type="ARBA" id="ARBA00022679"/>
    </source>
</evidence>
<keyword evidence="2 4" id="KW-0012">Acyltransferase</keyword>
<evidence type="ECO:0000313" key="5">
    <source>
        <dbReference type="Proteomes" id="UP001597280"/>
    </source>
</evidence>
<accession>A0ABW4Q2D9</accession>
<gene>
    <name evidence="4" type="ORF">ACFSDA_16405</name>
</gene>
<dbReference type="EMBL" id="JBHUFL010000011">
    <property type="protein sequence ID" value="MFD1836642.1"/>
    <property type="molecule type" value="Genomic_DNA"/>
</dbReference>
<dbReference type="GO" id="GO:0016746">
    <property type="term" value="F:acyltransferase activity"/>
    <property type="evidence" value="ECO:0007669"/>
    <property type="project" value="UniProtKB-KW"/>
</dbReference>
<reference evidence="5" key="1">
    <citation type="journal article" date="2019" name="Int. J. Syst. Evol. Microbiol.">
        <title>The Global Catalogue of Microorganisms (GCM) 10K type strain sequencing project: providing services to taxonomists for standard genome sequencing and annotation.</title>
        <authorList>
            <consortium name="The Broad Institute Genomics Platform"/>
            <consortium name="The Broad Institute Genome Sequencing Center for Infectious Disease"/>
            <person name="Wu L."/>
            <person name="Ma J."/>
        </authorList>
    </citation>
    <scope>NUCLEOTIDE SEQUENCE [LARGE SCALE GENOMIC DNA]</scope>
    <source>
        <strain evidence="5">JCM 11650</strain>
    </source>
</reference>
<keyword evidence="1 4" id="KW-0808">Transferase</keyword>
<dbReference type="SUPFAM" id="SSF55729">
    <property type="entry name" value="Acyl-CoA N-acyltransferases (Nat)"/>
    <property type="match status" value="1"/>
</dbReference>
<comment type="caution">
    <text evidence="4">The sequence shown here is derived from an EMBL/GenBank/DDBJ whole genome shotgun (WGS) entry which is preliminary data.</text>
</comment>
<proteinExistence type="predicted"/>
<protein>
    <submittedName>
        <fullName evidence="4">GNAT family N-acetyltransferase</fullName>
        <ecNumber evidence="4">2.3.-.-</ecNumber>
    </submittedName>
</protein>
<dbReference type="InterPro" id="IPR000182">
    <property type="entry name" value="GNAT_dom"/>
</dbReference>
<dbReference type="PROSITE" id="PS51186">
    <property type="entry name" value="GNAT"/>
    <property type="match status" value="1"/>
</dbReference>
<feature type="domain" description="N-acetyltransferase" evidence="3">
    <location>
        <begin position="8"/>
        <end position="176"/>
    </location>
</feature>
<evidence type="ECO:0000256" key="2">
    <source>
        <dbReference type="ARBA" id="ARBA00023315"/>
    </source>
</evidence>
<dbReference type="Proteomes" id="UP001597280">
    <property type="component" value="Unassembled WGS sequence"/>
</dbReference>
<organism evidence="4 5">
    <name type="scientific">Brachybacterium rhamnosum</name>
    <dbReference type="NCBI Taxonomy" id="173361"/>
    <lineage>
        <taxon>Bacteria</taxon>
        <taxon>Bacillati</taxon>
        <taxon>Actinomycetota</taxon>
        <taxon>Actinomycetes</taxon>
        <taxon>Micrococcales</taxon>
        <taxon>Dermabacteraceae</taxon>
        <taxon>Brachybacterium</taxon>
    </lineage>
</organism>
<dbReference type="InterPro" id="IPR016181">
    <property type="entry name" value="Acyl_CoA_acyltransferase"/>
</dbReference>
<dbReference type="CDD" id="cd04301">
    <property type="entry name" value="NAT_SF"/>
    <property type="match status" value="1"/>
</dbReference>